<dbReference type="NCBIfam" id="TIGR00094">
    <property type="entry name" value="tRNA_TruD_broad"/>
    <property type="match status" value="1"/>
</dbReference>
<dbReference type="InterPro" id="IPR042214">
    <property type="entry name" value="TruD_catalytic"/>
</dbReference>
<dbReference type="EMBL" id="UINC01049439">
    <property type="protein sequence ID" value="SVB61224.1"/>
    <property type="molecule type" value="Genomic_DNA"/>
</dbReference>
<keyword evidence="2" id="KW-0819">tRNA processing</keyword>
<dbReference type="GO" id="GO:0001522">
    <property type="term" value="P:pseudouridine synthesis"/>
    <property type="evidence" value="ECO:0007669"/>
    <property type="project" value="InterPro"/>
</dbReference>
<organism evidence="5">
    <name type="scientific">marine metagenome</name>
    <dbReference type="NCBI Taxonomy" id="408172"/>
    <lineage>
        <taxon>unclassified sequences</taxon>
        <taxon>metagenomes</taxon>
        <taxon>ecological metagenomes</taxon>
    </lineage>
</organism>
<accession>A0A382FFY0</accession>
<dbReference type="GO" id="GO:0008033">
    <property type="term" value="P:tRNA processing"/>
    <property type="evidence" value="ECO:0007669"/>
    <property type="project" value="UniProtKB-KW"/>
</dbReference>
<gene>
    <name evidence="5" type="ORF">METZ01_LOCUS214078</name>
</gene>
<dbReference type="Pfam" id="PF01142">
    <property type="entry name" value="TruD"/>
    <property type="match status" value="1"/>
</dbReference>
<keyword evidence="3" id="KW-0413">Isomerase</keyword>
<name>A0A382FFY0_9ZZZZ</name>
<proteinExistence type="inferred from homology"/>
<dbReference type="Gene3D" id="3.30.2350.20">
    <property type="entry name" value="TruD, catalytic domain"/>
    <property type="match status" value="1"/>
</dbReference>
<dbReference type="AlphaFoldDB" id="A0A382FFY0"/>
<feature type="non-terminal residue" evidence="5">
    <location>
        <position position="231"/>
    </location>
</feature>
<dbReference type="InterPro" id="IPR001656">
    <property type="entry name" value="PsdUridine_synth_TruD"/>
</dbReference>
<dbReference type="InterPro" id="IPR011760">
    <property type="entry name" value="PsdUridine_synth_TruD_insert"/>
</dbReference>
<dbReference type="PANTHER" id="PTHR13326:SF21">
    <property type="entry name" value="PSEUDOURIDYLATE SYNTHASE PUS7L"/>
    <property type="match status" value="1"/>
</dbReference>
<dbReference type="GO" id="GO:0003723">
    <property type="term" value="F:RNA binding"/>
    <property type="evidence" value="ECO:0007669"/>
    <property type="project" value="InterPro"/>
</dbReference>
<evidence type="ECO:0000256" key="2">
    <source>
        <dbReference type="ARBA" id="ARBA00022694"/>
    </source>
</evidence>
<comment type="similarity">
    <text evidence="1">Belongs to the pseudouridine synthase TruD family.</text>
</comment>
<feature type="domain" description="TRUD" evidence="4">
    <location>
        <begin position="166"/>
        <end position="231"/>
    </location>
</feature>
<evidence type="ECO:0000256" key="3">
    <source>
        <dbReference type="ARBA" id="ARBA00023235"/>
    </source>
</evidence>
<dbReference type="PROSITE" id="PS01268">
    <property type="entry name" value="UPF0024"/>
    <property type="match status" value="1"/>
</dbReference>
<dbReference type="PANTHER" id="PTHR13326">
    <property type="entry name" value="TRNA PSEUDOURIDINE SYNTHASE D"/>
    <property type="match status" value="1"/>
</dbReference>
<evidence type="ECO:0000259" key="4">
    <source>
        <dbReference type="PROSITE" id="PS50984"/>
    </source>
</evidence>
<evidence type="ECO:0000313" key="5">
    <source>
        <dbReference type="EMBL" id="SVB61224.1"/>
    </source>
</evidence>
<reference evidence="5" key="1">
    <citation type="submission" date="2018-05" db="EMBL/GenBank/DDBJ databases">
        <authorList>
            <person name="Lanie J.A."/>
            <person name="Ng W.-L."/>
            <person name="Kazmierczak K.M."/>
            <person name="Andrzejewski T.M."/>
            <person name="Davidsen T.M."/>
            <person name="Wayne K.J."/>
            <person name="Tettelin H."/>
            <person name="Glass J.I."/>
            <person name="Rusch D."/>
            <person name="Podicherti R."/>
            <person name="Tsui H.-C.T."/>
            <person name="Winkler M.E."/>
        </authorList>
    </citation>
    <scope>NUCLEOTIDE SEQUENCE</scope>
</reference>
<dbReference type="PROSITE" id="PS50984">
    <property type="entry name" value="TRUD"/>
    <property type="match status" value="1"/>
</dbReference>
<evidence type="ECO:0000256" key="1">
    <source>
        <dbReference type="ARBA" id="ARBA00007953"/>
    </source>
</evidence>
<dbReference type="GO" id="GO:0009982">
    <property type="term" value="F:pseudouridine synthase activity"/>
    <property type="evidence" value="ECO:0007669"/>
    <property type="project" value="InterPro"/>
</dbReference>
<protein>
    <recommendedName>
        <fullName evidence="4">TRUD domain-containing protein</fullName>
    </recommendedName>
</protein>
<dbReference type="InterPro" id="IPR020119">
    <property type="entry name" value="PsdUridine_synth_TruD_CS"/>
</dbReference>
<dbReference type="SUPFAM" id="SSF55120">
    <property type="entry name" value="Pseudouridine synthase"/>
    <property type="match status" value="1"/>
</dbReference>
<sequence>MSSPARPEVGKEEYLSKSKGIGGKLRKIPEDFEVLEFIEAKTKPHWTWARENKDGRHCIVKITSKNWDTHMLVKELSRRLGIGQRAIGFAGTKDKRAISTQYFSLMASTEKIKKLEINNVDLELIHRTIKPIRLGNLVGNKFKIKITGTDGNKKKINDILGQLNGGFPNYFGIQRFGAVRPITHLVGEKIVRGDYQGAVWDYLTKDGSDTMGAEAREFLKENKDWKAALEK</sequence>
<dbReference type="InterPro" id="IPR020103">
    <property type="entry name" value="PsdUridine_synth_cat_dom_sf"/>
</dbReference>